<dbReference type="Proteomes" id="UP000078540">
    <property type="component" value="Unassembled WGS sequence"/>
</dbReference>
<dbReference type="KEGG" id="acoc:108690335"/>
<dbReference type="PANTHER" id="PTHR12297">
    <property type="entry name" value="HYPOXIA-INDUCBILE GENE 1 HIG1 -RELATED"/>
    <property type="match status" value="1"/>
</dbReference>
<feature type="transmembrane region" description="Helical" evidence="5">
    <location>
        <begin position="73"/>
        <end position="93"/>
    </location>
</feature>
<dbReference type="InterPro" id="IPR050355">
    <property type="entry name" value="RCF1"/>
</dbReference>
<evidence type="ECO:0000313" key="7">
    <source>
        <dbReference type="EMBL" id="KYM79276.1"/>
    </source>
</evidence>
<dbReference type="GO" id="GO:0097250">
    <property type="term" value="P:mitochondrial respirasome assembly"/>
    <property type="evidence" value="ECO:0007669"/>
    <property type="project" value="TreeGrafter"/>
</dbReference>
<organism evidence="7 8">
    <name type="scientific">Atta colombica</name>
    <dbReference type="NCBI Taxonomy" id="520822"/>
    <lineage>
        <taxon>Eukaryota</taxon>
        <taxon>Metazoa</taxon>
        <taxon>Ecdysozoa</taxon>
        <taxon>Arthropoda</taxon>
        <taxon>Hexapoda</taxon>
        <taxon>Insecta</taxon>
        <taxon>Pterygota</taxon>
        <taxon>Neoptera</taxon>
        <taxon>Endopterygota</taxon>
        <taxon>Hymenoptera</taxon>
        <taxon>Apocrita</taxon>
        <taxon>Aculeata</taxon>
        <taxon>Formicoidea</taxon>
        <taxon>Formicidae</taxon>
        <taxon>Myrmicinae</taxon>
        <taxon>Atta</taxon>
    </lineage>
</organism>
<dbReference type="AlphaFoldDB" id="A0A151I0L6"/>
<keyword evidence="3 5" id="KW-1133">Transmembrane helix</keyword>
<accession>A0A151I0L6</accession>
<dbReference type="Gene3D" id="6.10.140.1320">
    <property type="match status" value="1"/>
</dbReference>
<keyword evidence="8" id="KW-1185">Reference proteome</keyword>
<comment type="subcellular location">
    <subcellularLocation>
        <location evidence="1">Mitochondrion membrane</location>
    </subcellularLocation>
</comment>
<feature type="transmembrane region" description="Helical" evidence="5">
    <location>
        <begin position="41"/>
        <end position="61"/>
    </location>
</feature>
<evidence type="ECO:0000256" key="4">
    <source>
        <dbReference type="ARBA" id="ARBA00023136"/>
    </source>
</evidence>
<proteinExistence type="predicted"/>
<dbReference type="EMBL" id="KQ976615">
    <property type="protein sequence ID" value="KYM79276.1"/>
    <property type="molecule type" value="Genomic_DNA"/>
</dbReference>
<evidence type="ECO:0000256" key="2">
    <source>
        <dbReference type="ARBA" id="ARBA00022692"/>
    </source>
</evidence>
<dbReference type="Pfam" id="PF04588">
    <property type="entry name" value="HIG_1_N"/>
    <property type="match status" value="1"/>
</dbReference>
<gene>
    <name evidence="7" type="ORF">ALC53_10289</name>
</gene>
<dbReference type="InterPro" id="IPR007667">
    <property type="entry name" value="Hypoxia_induced_domain"/>
</dbReference>
<keyword evidence="4 5" id="KW-0472">Membrane</keyword>
<evidence type="ECO:0000313" key="8">
    <source>
        <dbReference type="Proteomes" id="UP000078540"/>
    </source>
</evidence>
<dbReference type="PANTHER" id="PTHR12297:SF18">
    <property type="entry name" value="HIG1 DOMAIN FAMILY MEMBER 2A"/>
    <property type="match status" value="1"/>
</dbReference>
<dbReference type="OrthoDB" id="6604018at2759"/>
<evidence type="ECO:0000256" key="3">
    <source>
        <dbReference type="ARBA" id="ARBA00022989"/>
    </source>
</evidence>
<dbReference type="PROSITE" id="PS51503">
    <property type="entry name" value="HIG1"/>
    <property type="match status" value="1"/>
</dbReference>
<dbReference type="STRING" id="520822.A0A151I0L6"/>
<protein>
    <submittedName>
        <fullName evidence="7">HIG1 domain family member 2A</fullName>
    </submittedName>
</protein>
<sequence>MADLKPNDELDWVKIHEDLNNTYITETFFQKAIRKTRENPLVPIGTLATITALSIGLISFYKGKREMQQYMMRARVGAQAFTIVCMVVGFIMIPKSK</sequence>
<reference evidence="7 8" key="1">
    <citation type="submission" date="2015-09" db="EMBL/GenBank/DDBJ databases">
        <title>Atta colombica WGS genome.</title>
        <authorList>
            <person name="Nygaard S."/>
            <person name="Hu H."/>
            <person name="Boomsma J."/>
            <person name="Zhang G."/>
        </authorList>
    </citation>
    <scope>NUCLEOTIDE SEQUENCE [LARGE SCALE GENOMIC DNA]</scope>
    <source>
        <strain evidence="7">Treedump-2</strain>
        <tissue evidence="7">Whole body</tissue>
    </source>
</reference>
<evidence type="ECO:0000259" key="6">
    <source>
        <dbReference type="PROSITE" id="PS51503"/>
    </source>
</evidence>
<name>A0A151I0L6_9HYME</name>
<feature type="domain" description="HIG1" evidence="6">
    <location>
        <begin position="13"/>
        <end position="97"/>
    </location>
</feature>
<keyword evidence="2 5" id="KW-0812">Transmembrane</keyword>
<evidence type="ECO:0000256" key="1">
    <source>
        <dbReference type="ARBA" id="ARBA00004325"/>
    </source>
</evidence>
<evidence type="ECO:0000256" key="5">
    <source>
        <dbReference type="SAM" id="Phobius"/>
    </source>
</evidence>
<dbReference type="GO" id="GO:0031966">
    <property type="term" value="C:mitochondrial membrane"/>
    <property type="evidence" value="ECO:0007669"/>
    <property type="project" value="UniProtKB-SubCell"/>
</dbReference>